<evidence type="ECO:0000313" key="8">
    <source>
        <dbReference type="Proteomes" id="UP000019146"/>
    </source>
</evidence>
<comment type="subcellular location">
    <subcellularLocation>
        <location evidence="1">Membrane</location>
        <topology evidence="1">Single-pass membrane protein</topology>
    </subcellularLocation>
</comment>
<dbReference type="PROSITE" id="PS51257">
    <property type="entry name" value="PROKAR_LIPOPROTEIN"/>
    <property type="match status" value="1"/>
</dbReference>
<reference evidence="7 8" key="1">
    <citation type="journal article" date="2014" name="Genome Announc.">
        <title>Draft Genome Sequence of the Haloacid-Degrading Burkholderia caribensis Strain MBA4.</title>
        <authorList>
            <person name="Pan Y."/>
            <person name="Kong K.F."/>
            <person name="Tsang J.S."/>
        </authorList>
    </citation>
    <scope>NUCLEOTIDE SEQUENCE [LARGE SCALE GENOMIC DNA]</scope>
    <source>
        <strain evidence="7 8">MBA4</strain>
    </source>
</reference>
<dbReference type="GeneID" id="69969346"/>
<dbReference type="KEGG" id="bcai:K788_0004525"/>
<dbReference type="Pfam" id="PF04011">
    <property type="entry name" value="LemA"/>
    <property type="match status" value="1"/>
</dbReference>
<evidence type="ECO:0000256" key="5">
    <source>
        <dbReference type="ARBA" id="ARBA00023136"/>
    </source>
</evidence>
<dbReference type="AlphaFoldDB" id="A0A0P0RA59"/>
<evidence type="ECO:0000256" key="4">
    <source>
        <dbReference type="ARBA" id="ARBA00022989"/>
    </source>
</evidence>
<evidence type="ECO:0000256" key="1">
    <source>
        <dbReference type="ARBA" id="ARBA00004167"/>
    </source>
</evidence>
<dbReference type="Proteomes" id="UP000019146">
    <property type="component" value="Chromosome 1"/>
</dbReference>
<evidence type="ECO:0000256" key="2">
    <source>
        <dbReference type="ARBA" id="ARBA00008854"/>
    </source>
</evidence>
<dbReference type="EMBL" id="CP012746">
    <property type="protein sequence ID" value="ALL65275.1"/>
    <property type="molecule type" value="Genomic_DNA"/>
</dbReference>
<accession>A0A0P0RA59</accession>
<gene>
    <name evidence="7" type="ORF">K788_0004525</name>
</gene>
<dbReference type="RefSeq" id="WP_036005396.1">
    <property type="nucleotide sequence ID" value="NZ_CP012746.1"/>
</dbReference>
<organism evidence="7 8">
    <name type="scientific">Paraburkholderia caribensis MBA4</name>
    <dbReference type="NCBI Taxonomy" id="1323664"/>
    <lineage>
        <taxon>Bacteria</taxon>
        <taxon>Pseudomonadati</taxon>
        <taxon>Pseudomonadota</taxon>
        <taxon>Betaproteobacteria</taxon>
        <taxon>Burkholderiales</taxon>
        <taxon>Burkholderiaceae</taxon>
        <taxon>Paraburkholderia</taxon>
    </lineage>
</organism>
<proteinExistence type="inferred from homology"/>
<keyword evidence="3" id="KW-0812">Transmembrane</keyword>
<dbReference type="GO" id="GO:0016020">
    <property type="term" value="C:membrane"/>
    <property type="evidence" value="ECO:0007669"/>
    <property type="project" value="UniProtKB-SubCell"/>
</dbReference>
<protein>
    <submittedName>
        <fullName evidence="7">LemA family protein</fullName>
    </submittedName>
</protein>
<feature type="chain" id="PRO_5006054061" evidence="6">
    <location>
        <begin position="19"/>
        <end position="204"/>
    </location>
</feature>
<dbReference type="PANTHER" id="PTHR34478">
    <property type="entry name" value="PROTEIN LEMA"/>
    <property type="match status" value="1"/>
</dbReference>
<evidence type="ECO:0000256" key="3">
    <source>
        <dbReference type="ARBA" id="ARBA00022692"/>
    </source>
</evidence>
<comment type="similarity">
    <text evidence="2">Belongs to the LemA family.</text>
</comment>
<evidence type="ECO:0000313" key="7">
    <source>
        <dbReference type="EMBL" id="ALL65275.1"/>
    </source>
</evidence>
<dbReference type="PANTHER" id="PTHR34478:SF2">
    <property type="entry name" value="MEMBRANE PROTEIN"/>
    <property type="match status" value="1"/>
</dbReference>
<dbReference type="SUPFAM" id="SSF140478">
    <property type="entry name" value="LemA-like"/>
    <property type="match status" value="1"/>
</dbReference>
<keyword evidence="4" id="KW-1133">Transmembrane helix</keyword>
<evidence type="ECO:0000256" key="6">
    <source>
        <dbReference type="SAM" id="SignalP"/>
    </source>
</evidence>
<sequence>MTKSLLFIPFLLAFCVLAGCGTDRPHVRNDEAQAAFSEVLDLYNDRLSLADEAATLARPYLPTGSSVLADVASARSSVAALHATPEFVDAPALFARFDVAQRQLTDAMSQLMVACESVHRLNVTPRFRQLQARLATSAGRIAAARDRYDSAALRYNASLHGFPFSLAQAIHADAGKPTFSVRDGSPVHRRPRTDFGALRGSLRV</sequence>
<keyword evidence="6" id="KW-0732">Signal</keyword>
<keyword evidence="5" id="KW-0472">Membrane</keyword>
<dbReference type="InterPro" id="IPR023353">
    <property type="entry name" value="LemA-like_dom_sf"/>
</dbReference>
<name>A0A0P0RA59_9BURK</name>
<dbReference type="InterPro" id="IPR007156">
    <property type="entry name" value="MamQ_LemA"/>
</dbReference>
<dbReference type="Gene3D" id="1.20.1440.20">
    <property type="entry name" value="LemA-like domain"/>
    <property type="match status" value="1"/>
</dbReference>
<feature type="signal peptide" evidence="6">
    <location>
        <begin position="1"/>
        <end position="18"/>
    </location>
</feature>